<evidence type="ECO:0000256" key="1">
    <source>
        <dbReference type="ARBA" id="ARBA00004442"/>
    </source>
</evidence>
<organism evidence="7 8">
    <name type="scientific">Marinomonas posidonica (strain CECT 7376 / NCIMB 14433 / IVIA-Po-181)</name>
    <dbReference type="NCBI Taxonomy" id="491952"/>
    <lineage>
        <taxon>Bacteria</taxon>
        <taxon>Pseudomonadati</taxon>
        <taxon>Pseudomonadota</taxon>
        <taxon>Gammaproteobacteria</taxon>
        <taxon>Oceanospirillales</taxon>
        <taxon>Oceanospirillaceae</taxon>
        <taxon>Marinomonas</taxon>
    </lineage>
</organism>
<reference evidence="7 8" key="1">
    <citation type="journal article" date="2012" name="Stand. Genomic Sci.">
        <title>Complete genome sequence of Marinomonas posidonica type strain (IVIA-Po-181(T)).</title>
        <authorList>
            <person name="Lucas-Elio P."/>
            <person name="Goodwin L."/>
            <person name="Woyke T."/>
            <person name="Pitluck S."/>
            <person name="Nolan M."/>
            <person name="Kyrpides N.C."/>
            <person name="Detter J.C."/>
            <person name="Copeland A."/>
            <person name="Lu M."/>
            <person name="Bruce D."/>
            <person name="Detter C."/>
            <person name="Tapia R."/>
            <person name="Han S."/>
            <person name="Land M.L."/>
            <person name="Ivanova N."/>
            <person name="Mikhailova N."/>
            <person name="Johnston A.W."/>
            <person name="Sanchez-Amat A."/>
        </authorList>
    </citation>
    <scope>NUCLEOTIDE SEQUENCE [LARGE SCALE GENOMIC DNA]</scope>
    <source>
        <strain evidence="8">CECT 7376 / NCIMB 14433 / IVIA-Po-181</strain>
    </source>
</reference>
<gene>
    <name evidence="7" type="ordered locus">Mar181_0787</name>
</gene>
<protein>
    <submittedName>
        <fullName evidence="7">MltA-interacting MipA family protein</fullName>
    </submittedName>
</protein>
<sequence>MTPYFFKYCLISVFITLSLTTTTVKAKGSIGVLGALSESIYKDMETDTRLIPNLSVKGERFYATFPDIGYHLIPQTKLQALSAGLSYQTADFDPDDSDNSDIQQLNDRDDSVMAFAQYRFGLLSTKVAQDISGTHDGYYVRFSIGLPIPNGNWVFIPSISHQYTSRKMSQHLYGVSQTESDRTSGGIAAYNADATSVSSIGLRSIYKLTPSTNFMLALKHNQYSDNVLDSPIIDQKRFNSVIVGIIYNF</sequence>
<evidence type="ECO:0000256" key="4">
    <source>
        <dbReference type="ARBA" id="ARBA00023136"/>
    </source>
</evidence>
<dbReference type="Gene3D" id="2.40.160.10">
    <property type="entry name" value="Porin"/>
    <property type="match status" value="1"/>
</dbReference>
<dbReference type="PANTHER" id="PTHR38776:SF1">
    <property type="entry name" value="MLTA-INTERACTING PROTEIN-RELATED"/>
    <property type="match status" value="1"/>
</dbReference>
<dbReference type="AlphaFoldDB" id="F6CS55"/>
<keyword evidence="5" id="KW-0998">Cell outer membrane</keyword>
<evidence type="ECO:0000256" key="6">
    <source>
        <dbReference type="SAM" id="SignalP"/>
    </source>
</evidence>
<comment type="subcellular location">
    <subcellularLocation>
        <location evidence="1">Cell outer membrane</location>
    </subcellularLocation>
</comment>
<feature type="chain" id="PRO_5003338597" evidence="6">
    <location>
        <begin position="27"/>
        <end position="249"/>
    </location>
</feature>
<evidence type="ECO:0000256" key="2">
    <source>
        <dbReference type="ARBA" id="ARBA00005722"/>
    </source>
</evidence>
<evidence type="ECO:0000256" key="3">
    <source>
        <dbReference type="ARBA" id="ARBA00022729"/>
    </source>
</evidence>
<feature type="signal peptide" evidence="6">
    <location>
        <begin position="1"/>
        <end position="26"/>
    </location>
</feature>
<evidence type="ECO:0000313" key="8">
    <source>
        <dbReference type="Proteomes" id="UP000009230"/>
    </source>
</evidence>
<dbReference type="RefSeq" id="WP_013795319.1">
    <property type="nucleotide sequence ID" value="NC_015559.1"/>
</dbReference>
<evidence type="ECO:0000313" key="7">
    <source>
        <dbReference type="EMBL" id="AEF53842.1"/>
    </source>
</evidence>
<dbReference type="OrthoDB" id="5295915at2"/>
<dbReference type="PANTHER" id="PTHR38776">
    <property type="entry name" value="MLTA-INTERACTING PROTEIN-RELATED"/>
    <property type="match status" value="1"/>
</dbReference>
<dbReference type="SUPFAM" id="SSF56935">
    <property type="entry name" value="Porins"/>
    <property type="match status" value="1"/>
</dbReference>
<keyword evidence="8" id="KW-1185">Reference proteome</keyword>
<dbReference type="KEGG" id="mpc:Mar181_0787"/>
<evidence type="ECO:0000256" key="5">
    <source>
        <dbReference type="ARBA" id="ARBA00023237"/>
    </source>
</evidence>
<keyword evidence="3 6" id="KW-0732">Signal</keyword>
<dbReference type="HOGENOM" id="CLU_063465_2_0_6"/>
<keyword evidence="4" id="KW-0472">Membrane</keyword>
<comment type="similarity">
    <text evidence="2">Belongs to the MipA/OmpV family.</text>
</comment>
<dbReference type="EMBL" id="CP002771">
    <property type="protein sequence ID" value="AEF53842.1"/>
    <property type="molecule type" value="Genomic_DNA"/>
</dbReference>
<dbReference type="InterPro" id="IPR023614">
    <property type="entry name" value="Porin_dom_sf"/>
</dbReference>
<dbReference type="GO" id="GO:0009279">
    <property type="term" value="C:cell outer membrane"/>
    <property type="evidence" value="ECO:0007669"/>
    <property type="project" value="UniProtKB-SubCell"/>
</dbReference>
<accession>F6CS55</accession>
<dbReference type="InterPro" id="IPR010583">
    <property type="entry name" value="MipA"/>
</dbReference>
<dbReference type="Proteomes" id="UP000009230">
    <property type="component" value="Chromosome"/>
</dbReference>
<dbReference type="eggNOG" id="COG3713">
    <property type="taxonomic scope" value="Bacteria"/>
</dbReference>
<dbReference type="STRING" id="491952.Mar181_0787"/>
<dbReference type="Pfam" id="PF06629">
    <property type="entry name" value="MipA"/>
    <property type="match status" value="1"/>
</dbReference>
<name>F6CS55_MARPP</name>
<proteinExistence type="inferred from homology"/>